<dbReference type="SUPFAM" id="SSF53098">
    <property type="entry name" value="Ribonuclease H-like"/>
    <property type="match status" value="1"/>
</dbReference>
<sequence length="347" mass="39995">MSVCVPNDPEEKIRIDDFNVHTCNPEDTRLRRRAKPRIEDFSKPIIERRRTPMVPNGRREDAIPYPFNDSMTHFLNGLNDHFEVENDLEIADQDEYGMGPNENLAKFISEFDEGAKPSTSGQPSSPNVWSTVDVEIVDFSKRPDPPFTYIFHAKDEVSQYTYACPLINNQPEVVADALSNLLFLFGAPKTIKLDSCYRGFLEKVVAEKFPSTQLVFYAENKNKQGVVAPRREETMIRERIYAWLMENGKLNWCKYLNEIKYMHNSEWIEELGGTPLDLFFGRSRRLENNRKRKADGAVQDDDTLSDSFTNNSNEVKDESSSLYSVEVMKKQQQSNGYPAMKSPKCEE</sequence>
<dbReference type="Gene3D" id="3.30.420.10">
    <property type="entry name" value="Ribonuclease H-like superfamily/Ribonuclease H"/>
    <property type="match status" value="1"/>
</dbReference>
<dbReference type="EMBL" id="UZAF01017535">
    <property type="protein sequence ID" value="VDO42593.1"/>
    <property type="molecule type" value="Genomic_DNA"/>
</dbReference>
<dbReference type="WBParaSite" id="HPLM_0001133201-mRNA-1">
    <property type="protein sequence ID" value="HPLM_0001133201-mRNA-1"/>
    <property type="gene ID" value="HPLM_0001133201"/>
</dbReference>
<protein>
    <submittedName>
        <fullName evidence="4">DDE_Tnp_1_7 domain-containing protein</fullName>
    </submittedName>
</protein>
<gene>
    <name evidence="2" type="ORF">HPLM_LOCUS11324</name>
</gene>
<keyword evidence="3" id="KW-1185">Reference proteome</keyword>
<dbReference type="GO" id="GO:0003676">
    <property type="term" value="F:nucleic acid binding"/>
    <property type="evidence" value="ECO:0007669"/>
    <property type="project" value="InterPro"/>
</dbReference>
<dbReference type="OMA" id="CHVQRSS"/>
<dbReference type="InterPro" id="IPR012337">
    <property type="entry name" value="RNaseH-like_sf"/>
</dbReference>
<accession>A0A0N4WJW4</accession>
<dbReference type="Proteomes" id="UP000268014">
    <property type="component" value="Unassembled WGS sequence"/>
</dbReference>
<reference evidence="2 3" key="2">
    <citation type="submission" date="2018-11" db="EMBL/GenBank/DDBJ databases">
        <authorList>
            <consortium name="Pathogen Informatics"/>
        </authorList>
    </citation>
    <scope>NUCLEOTIDE SEQUENCE [LARGE SCALE GENOMIC DNA]</scope>
    <source>
        <strain evidence="2 3">MHpl1</strain>
    </source>
</reference>
<organism evidence="4">
    <name type="scientific">Haemonchus placei</name>
    <name type="common">Barber's pole worm</name>
    <dbReference type="NCBI Taxonomy" id="6290"/>
    <lineage>
        <taxon>Eukaryota</taxon>
        <taxon>Metazoa</taxon>
        <taxon>Ecdysozoa</taxon>
        <taxon>Nematoda</taxon>
        <taxon>Chromadorea</taxon>
        <taxon>Rhabditida</taxon>
        <taxon>Rhabditina</taxon>
        <taxon>Rhabditomorpha</taxon>
        <taxon>Strongyloidea</taxon>
        <taxon>Trichostrongylidae</taxon>
        <taxon>Haemonchus</taxon>
    </lineage>
</organism>
<evidence type="ECO:0000313" key="4">
    <source>
        <dbReference type="WBParaSite" id="HPLM_0001133201-mRNA-1"/>
    </source>
</evidence>
<proteinExistence type="predicted"/>
<reference evidence="4" key="1">
    <citation type="submission" date="2017-02" db="UniProtKB">
        <authorList>
            <consortium name="WormBaseParasite"/>
        </authorList>
    </citation>
    <scope>IDENTIFICATION</scope>
</reference>
<evidence type="ECO:0000256" key="1">
    <source>
        <dbReference type="SAM" id="MobiDB-lite"/>
    </source>
</evidence>
<dbReference type="InterPro" id="IPR036397">
    <property type="entry name" value="RNaseH_sf"/>
</dbReference>
<dbReference type="STRING" id="6290.A0A0N4WJW4"/>
<evidence type="ECO:0000313" key="2">
    <source>
        <dbReference type="EMBL" id="VDO42593.1"/>
    </source>
</evidence>
<dbReference type="OrthoDB" id="2499658at2759"/>
<feature type="region of interest" description="Disordered" evidence="1">
    <location>
        <begin position="290"/>
        <end position="347"/>
    </location>
</feature>
<dbReference type="AlphaFoldDB" id="A0A0N4WJW4"/>
<evidence type="ECO:0000313" key="3">
    <source>
        <dbReference type="Proteomes" id="UP000268014"/>
    </source>
</evidence>
<name>A0A0N4WJW4_HAEPC</name>